<evidence type="ECO:0000313" key="3">
    <source>
        <dbReference type="Proteomes" id="UP000479000"/>
    </source>
</evidence>
<dbReference type="Proteomes" id="UP000479000">
    <property type="component" value="Unassembled WGS sequence"/>
</dbReference>
<evidence type="ECO:0008006" key="4">
    <source>
        <dbReference type="Google" id="ProtNLM"/>
    </source>
</evidence>
<keyword evidence="3" id="KW-1185">Reference proteome</keyword>
<gene>
    <name evidence="2" type="ORF">NTEN_LOCUS12812</name>
</gene>
<evidence type="ECO:0000256" key="1">
    <source>
        <dbReference type="SAM" id="SignalP"/>
    </source>
</evidence>
<dbReference type="OrthoDB" id="6606809at2759"/>
<accession>A0A6H5GWC2</accession>
<dbReference type="PANTHER" id="PTHR37685:SF1">
    <property type="entry name" value="GEO11136P1-RELATED"/>
    <property type="match status" value="1"/>
</dbReference>
<evidence type="ECO:0000313" key="2">
    <source>
        <dbReference type="EMBL" id="CAB0007539.1"/>
    </source>
</evidence>
<dbReference type="AlphaFoldDB" id="A0A6H5GWC2"/>
<dbReference type="PANTHER" id="PTHR37685">
    <property type="entry name" value="GEO11136P1-RELATED"/>
    <property type="match status" value="1"/>
</dbReference>
<feature type="signal peptide" evidence="1">
    <location>
        <begin position="1"/>
        <end position="28"/>
    </location>
</feature>
<feature type="chain" id="PRO_5026201991" description="Salivary secreted peptide" evidence="1">
    <location>
        <begin position="29"/>
        <end position="131"/>
    </location>
</feature>
<reference evidence="2 3" key="1">
    <citation type="submission" date="2020-02" db="EMBL/GenBank/DDBJ databases">
        <authorList>
            <person name="Ferguson B K."/>
        </authorList>
    </citation>
    <scope>NUCLEOTIDE SEQUENCE [LARGE SCALE GENOMIC DNA]</scope>
</reference>
<dbReference type="InterPro" id="IPR031734">
    <property type="entry name" value="MBF2"/>
</dbReference>
<dbReference type="EMBL" id="CADCXU010019140">
    <property type="protein sequence ID" value="CAB0007539.1"/>
    <property type="molecule type" value="Genomic_DNA"/>
</dbReference>
<protein>
    <recommendedName>
        <fullName evidence="4">Salivary secreted peptide</fullName>
    </recommendedName>
</protein>
<organism evidence="2 3">
    <name type="scientific">Nesidiocoris tenuis</name>
    <dbReference type="NCBI Taxonomy" id="355587"/>
    <lineage>
        <taxon>Eukaryota</taxon>
        <taxon>Metazoa</taxon>
        <taxon>Ecdysozoa</taxon>
        <taxon>Arthropoda</taxon>
        <taxon>Hexapoda</taxon>
        <taxon>Insecta</taxon>
        <taxon>Pterygota</taxon>
        <taxon>Neoptera</taxon>
        <taxon>Paraneoptera</taxon>
        <taxon>Hemiptera</taxon>
        <taxon>Heteroptera</taxon>
        <taxon>Panheteroptera</taxon>
        <taxon>Cimicomorpha</taxon>
        <taxon>Miridae</taxon>
        <taxon>Dicyphina</taxon>
        <taxon>Nesidiocoris</taxon>
    </lineage>
</organism>
<proteinExistence type="predicted"/>
<keyword evidence="1" id="KW-0732">Signal</keyword>
<sequence length="131" mass="14371">MERITIALSTGLLFAVLLAVLAPSPALAIDCGKNKSHNAFFGVHGYNDRLLFMDHPKKSGSFLRTVSADVNSGQLRGYINYIEVLDQYNNSKGGCAYLTSGGVRNNNVAFHIKSQRSEGLDFIVKVWGTQY</sequence>
<name>A0A6H5GWC2_9HEMI</name>
<dbReference type="Pfam" id="PF15868">
    <property type="entry name" value="MBF2"/>
    <property type="match status" value="1"/>
</dbReference>